<comment type="cofactor">
    <cofactor evidence="7">
        <name>Zn(2+)</name>
        <dbReference type="ChEBI" id="CHEBI:29105"/>
    </cofactor>
    <text evidence="7">Binds 1 zinc ion per subunit.</text>
</comment>
<dbReference type="GO" id="GO:0071244">
    <property type="term" value="P:cellular response to carbon dioxide"/>
    <property type="evidence" value="ECO:0007669"/>
    <property type="project" value="TreeGrafter"/>
</dbReference>
<dbReference type="PANTHER" id="PTHR11002:SF76">
    <property type="entry name" value="CARBONIC ANHYDRASE"/>
    <property type="match status" value="1"/>
</dbReference>
<comment type="similarity">
    <text evidence="1 8">Belongs to the beta-class carbonic anhydrase family.</text>
</comment>
<feature type="binding site" evidence="7">
    <location>
        <position position="123"/>
    </location>
    <ligand>
        <name>Zn(2+)</name>
        <dbReference type="ChEBI" id="CHEBI:29105"/>
    </ligand>
</feature>
<feature type="binding site" evidence="7">
    <location>
        <position position="120"/>
    </location>
    <ligand>
        <name>Zn(2+)</name>
        <dbReference type="ChEBI" id="CHEBI:29105"/>
    </ligand>
</feature>
<dbReference type="AlphaFoldDB" id="A0A5C3LCG4"/>
<dbReference type="Gene3D" id="3.40.1050.10">
    <property type="entry name" value="Carbonic anhydrase"/>
    <property type="match status" value="1"/>
</dbReference>
<dbReference type="OrthoDB" id="10248475at2759"/>
<evidence type="ECO:0000256" key="6">
    <source>
        <dbReference type="ARBA" id="ARBA00048348"/>
    </source>
</evidence>
<evidence type="ECO:0000313" key="9">
    <source>
        <dbReference type="EMBL" id="TFK26091.1"/>
    </source>
</evidence>
<organism evidence="9 10">
    <name type="scientific">Coprinopsis marcescibilis</name>
    <name type="common">Agaric fungus</name>
    <name type="synonym">Psathyrella marcescibilis</name>
    <dbReference type="NCBI Taxonomy" id="230819"/>
    <lineage>
        <taxon>Eukaryota</taxon>
        <taxon>Fungi</taxon>
        <taxon>Dikarya</taxon>
        <taxon>Basidiomycota</taxon>
        <taxon>Agaricomycotina</taxon>
        <taxon>Agaricomycetes</taxon>
        <taxon>Agaricomycetidae</taxon>
        <taxon>Agaricales</taxon>
        <taxon>Agaricineae</taxon>
        <taxon>Psathyrellaceae</taxon>
        <taxon>Coprinopsis</taxon>
    </lineage>
</organism>
<evidence type="ECO:0000256" key="2">
    <source>
        <dbReference type="ARBA" id="ARBA00012925"/>
    </source>
</evidence>
<evidence type="ECO:0000256" key="3">
    <source>
        <dbReference type="ARBA" id="ARBA00022723"/>
    </source>
</evidence>
<keyword evidence="3 7" id="KW-0479">Metal-binding</keyword>
<gene>
    <name evidence="9" type="ORF">FA15DRAFT_667771</name>
</gene>
<dbReference type="GO" id="GO:0004089">
    <property type="term" value="F:carbonate dehydratase activity"/>
    <property type="evidence" value="ECO:0007669"/>
    <property type="project" value="UniProtKB-UniRule"/>
</dbReference>
<name>A0A5C3LCG4_COPMA</name>
<dbReference type="PANTHER" id="PTHR11002">
    <property type="entry name" value="CARBONIC ANHYDRASE"/>
    <property type="match status" value="1"/>
</dbReference>
<keyword evidence="10" id="KW-1185">Reference proteome</keyword>
<evidence type="ECO:0000256" key="8">
    <source>
        <dbReference type="RuleBase" id="RU003956"/>
    </source>
</evidence>
<feature type="binding site" evidence="7">
    <location>
        <position position="65"/>
    </location>
    <ligand>
        <name>Zn(2+)</name>
        <dbReference type="ChEBI" id="CHEBI:29105"/>
    </ligand>
</feature>
<accession>A0A5C3LCG4</accession>
<keyword evidence="5 8" id="KW-0456">Lyase</keyword>
<comment type="function">
    <text evidence="8">Reversible hydration of carbon dioxide.</text>
</comment>
<evidence type="ECO:0000256" key="4">
    <source>
        <dbReference type="ARBA" id="ARBA00022833"/>
    </source>
</evidence>
<evidence type="ECO:0000256" key="5">
    <source>
        <dbReference type="ARBA" id="ARBA00023239"/>
    </source>
</evidence>
<dbReference type="SUPFAM" id="SSF53056">
    <property type="entry name" value="beta-carbonic anhydrase, cab"/>
    <property type="match status" value="1"/>
</dbReference>
<evidence type="ECO:0000256" key="7">
    <source>
        <dbReference type="PIRSR" id="PIRSR601765-1"/>
    </source>
</evidence>
<dbReference type="InterPro" id="IPR036874">
    <property type="entry name" value="Carbonic_anhydrase_sf"/>
</dbReference>
<dbReference type="STRING" id="230819.A0A5C3LCG4"/>
<dbReference type="Pfam" id="PF00484">
    <property type="entry name" value="Pro_CA"/>
    <property type="match status" value="1"/>
</dbReference>
<dbReference type="GO" id="GO:0008270">
    <property type="term" value="F:zinc ion binding"/>
    <property type="evidence" value="ECO:0007669"/>
    <property type="project" value="UniProtKB-UniRule"/>
</dbReference>
<keyword evidence="4 7" id="KW-0862">Zinc</keyword>
<proteinExistence type="inferred from homology"/>
<protein>
    <recommendedName>
        <fullName evidence="2 8">Carbonic anhydrase</fullName>
        <ecNumber evidence="2 8">4.2.1.1</ecNumber>
    </recommendedName>
    <alternativeName>
        <fullName evidence="8">Carbonate dehydratase</fullName>
    </alternativeName>
</protein>
<comment type="catalytic activity">
    <reaction evidence="6 8">
        <text>hydrogencarbonate + H(+) = CO2 + H2O</text>
        <dbReference type="Rhea" id="RHEA:10748"/>
        <dbReference type="ChEBI" id="CHEBI:15377"/>
        <dbReference type="ChEBI" id="CHEBI:15378"/>
        <dbReference type="ChEBI" id="CHEBI:16526"/>
        <dbReference type="ChEBI" id="CHEBI:17544"/>
        <dbReference type="EC" id="4.2.1.1"/>
    </reaction>
</comment>
<sequence length="263" mass="28617">MAGPLGRGKDLRIIGKSTSAKITVGGGFESLFQGNTHFRQTKRQEIKKLATEGQHPEFLFLGCADSRVSEGTIFNADPGTLFAERSIANLYQPKRDLTTKAILAYGVNHLKVKHIIVMGHYGCGGVGAAIASPPKAPWDESTKAIQRWIMPIRRVYAESTRPEIVALRNANKGKSVVPSPKLQDPGFRALVEENIKNTVKNVANDEIIKQHFSNPSLGEIYVHGWVYDIENGEIRDIGVSVGPPGKAIPQAPFPAVAKLAAKM</sequence>
<feature type="binding site" evidence="7">
    <location>
        <position position="63"/>
    </location>
    <ligand>
        <name>Zn(2+)</name>
        <dbReference type="ChEBI" id="CHEBI:29105"/>
    </ligand>
</feature>
<reference evidence="9 10" key="1">
    <citation type="journal article" date="2019" name="Nat. Ecol. Evol.">
        <title>Megaphylogeny resolves global patterns of mushroom evolution.</title>
        <authorList>
            <person name="Varga T."/>
            <person name="Krizsan K."/>
            <person name="Foldi C."/>
            <person name="Dima B."/>
            <person name="Sanchez-Garcia M."/>
            <person name="Sanchez-Ramirez S."/>
            <person name="Szollosi G.J."/>
            <person name="Szarkandi J.G."/>
            <person name="Papp V."/>
            <person name="Albert L."/>
            <person name="Andreopoulos W."/>
            <person name="Angelini C."/>
            <person name="Antonin V."/>
            <person name="Barry K.W."/>
            <person name="Bougher N.L."/>
            <person name="Buchanan P."/>
            <person name="Buyck B."/>
            <person name="Bense V."/>
            <person name="Catcheside P."/>
            <person name="Chovatia M."/>
            <person name="Cooper J."/>
            <person name="Damon W."/>
            <person name="Desjardin D."/>
            <person name="Finy P."/>
            <person name="Geml J."/>
            <person name="Haridas S."/>
            <person name="Hughes K."/>
            <person name="Justo A."/>
            <person name="Karasinski D."/>
            <person name="Kautmanova I."/>
            <person name="Kiss B."/>
            <person name="Kocsube S."/>
            <person name="Kotiranta H."/>
            <person name="LaButti K.M."/>
            <person name="Lechner B.E."/>
            <person name="Liimatainen K."/>
            <person name="Lipzen A."/>
            <person name="Lukacs Z."/>
            <person name="Mihaltcheva S."/>
            <person name="Morgado L.N."/>
            <person name="Niskanen T."/>
            <person name="Noordeloos M.E."/>
            <person name="Ohm R.A."/>
            <person name="Ortiz-Santana B."/>
            <person name="Ovrebo C."/>
            <person name="Racz N."/>
            <person name="Riley R."/>
            <person name="Savchenko A."/>
            <person name="Shiryaev A."/>
            <person name="Soop K."/>
            <person name="Spirin V."/>
            <person name="Szebenyi C."/>
            <person name="Tomsovsky M."/>
            <person name="Tulloss R.E."/>
            <person name="Uehling J."/>
            <person name="Grigoriev I.V."/>
            <person name="Vagvolgyi C."/>
            <person name="Papp T."/>
            <person name="Martin F.M."/>
            <person name="Miettinen O."/>
            <person name="Hibbett D.S."/>
            <person name="Nagy L.G."/>
        </authorList>
    </citation>
    <scope>NUCLEOTIDE SEQUENCE [LARGE SCALE GENOMIC DNA]</scope>
    <source>
        <strain evidence="9 10">CBS 121175</strain>
    </source>
</reference>
<dbReference type="GO" id="GO:0034599">
    <property type="term" value="P:cellular response to oxidative stress"/>
    <property type="evidence" value="ECO:0007669"/>
    <property type="project" value="TreeGrafter"/>
</dbReference>
<dbReference type="EMBL" id="ML210178">
    <property type="protein sequence ID" value="TFK26091.1"/>
    <property type="molecule type" value="Genomic_DNA"/>
</dbReference>
<dbReference type="SMART" id="SM00947">
    <property type="entry name" value="Pro_CA"/>
    <property type="match status" value="1"/>
</dbReference>
<dbReference type="EC" id="4.2.1.1" evidence="2 8"/>
<evidence type="ECO:0000256" key="1">
    <source>
        <dbReference type="ARBA" id="ARBA00006217"/>
    </source>
</evidence>
<evidence type="ECO:0000313" key="10">
    <source>
        <dbReference type="Proteomes" id="UP000307440"/>
    </source>
</evidence>
<dbReference type="Proteomes" id="UP000307440">
    <property type="component" value="Unassembled WGS sequence"/>
</dbReference>
<dbReference type="InterPro" id="IPR001765">
    <property type="entry name" value="Carbonic_anhydrase"/>
</dbReference>